<dbReference type="GeneTree" id="ENSGT00940000163575"/>
<protein>
    <recommendedName>
        <fullName evidence="1">GPALPP motifs-containing protein 1</fullName>
    </recommendedName>
</protein>
<feature type="compositionally biased region" description="Basic and acidic residues" evidence="2">
    <location>
        <begin position="328"/>
        <end position="346"/>
    </location>
</feature>
<feature type="domain" description="DUF3752" evidence="3">
    <location>
        <begin position="244"/>
        <end position="373"/>
    </location>
</feature>
<dbReference type="Ensembl" id="ENSAPET00000033458.1">
    <property type="protein sequence ID" value="ENSAPEP00000032595.1"/>
    <property type="gene ID" value="ENSAPEG00000023129.1"/>
</dbReference>
<keyword evidence="5" id="KW-1185">Reference proteome</keyword>
<dbReference type="InterPro" id="IPR046331">
    <property type="entry name" value="GPAM1-like"/>
</dbReference>
<evidence type="ECO:0000313" key="4">
    <source>
        <dbReference type="Ensembl" id="ENSAPEP00000032595.1"/>
    </source>
</evidence>
<dbReference type="PANTHER" id="PTHR46370:SF1">
    <property type="entry name" value="GPALPP MOTIFS-CONTAINING PROTEIN 1"/>
    <property type="match status" value="1"/>
</dbReference>
<reference evidence="4" key="3">
    <citation type="submission" date="2025-09" db="UniProtKB">
        <authorList>
            <consortium name="Ensembl"/>
        </authorList>
    </citation>
    <scope>IDENTIFICATION</scope>
</reference>
<feature type="compositionally biased region" description="Basic and acidic residues" evidence="2">
    <location>
        <begin position="253"/>
        <end position="303"/>
    </location>
</feature>
<dbReference type="Proteomes" id="UP000265080">
    <property type="component" value="Chromosome 1"/>
</dbReference>
<accession>A0A3P8U213</accession>
<dbReference type="STRING" id="161767.ENSAPEP00000032595"/>
<evidence type="ECO:0000256" key="2">
    <source>
        <dbReference type="SAM" id="MobiDB-lite"/>
    </source>
</evidence>
<name>A0A3P8U213_AMPPE</name>
<feature type="compositionally biased region" description="Acidic residues" evidence="2">
    <location>
        <begin position="151"/>
        <end position="163"/>
    </location>
</feature>
<dbReference type="InterPro" id="IPR022226">
    <property type="entry name" value="DUF3752"/>
</dbReference>
<evidence type="ECO:0000256" key="1">
    <source>
        <dbReference type="ARBA" id="ARBA00023489"/>
    </source>
</evidence>
<reference evidence="4 5" key="1">
    <citation type="submission" date="2018-03" db="EMBL/GenBank/DDBJ databases">
        <title>Finding Nemo's genes: A chromosome-scale reference assembly of the genome of the orange clownfish Amphiprion percula.</title>
        <authorList>
            <person name="Lehmann R."/>
        </authorList>
    </citation>
    <scope>NUCLEOTIDE SEQUENCE</scope>
</reference>
<evidence type="ECO:0000259" key="3">
    <source>
        <dbReference type="Pfam" id="PF12572"/>
    </source>
</evidence>
<feature type="region of interest" description="Disordered" evidence="2">
    <location>
        <begin position="147"/>
        <end position="198"/>
    </location>
</feature>
<evidence type="ECO:0000313" key="5">
    <source>
        <dbReference type="Proteomes" id="UP000265080"/>
    </source>
</evidence>
<dbReference type="OMA" id="WMTSVPK"/>
<dbReference type="AlphaFoldDB" id="A0A3P8U213"/>
<feature type="region of interest" description="Disordered" evidence="2">
    <location>
        <begin position="1"/>
        <end position="70"/>
    </location>
</feature>
<feature type="region of interest" description="Disordered" evidence="2">
    <location>
        <begin position="237"/>
        <end position="346"/>
    </location>
</feature>
<sequence length="381" mass="43235">MSSDKLIGPALPPMFRKKSPEDSDIAGPALPPGYKRAEPSSSSDEDEEKVSFKRAKTGHTSGDGPIDSNMCIVNRENKEEEDDGFFGPALPPGFKKQQINNAFKNCFIYLKLLNLEICCCWVMWHLHKKCSFRPPVLGPALPPGFRRAAYENDDDDNDGEDGEGYPGPALPPGYQVEPSSSEGEDDDVIGPMPAKGPIQDSVALDFERRAQRMKEKLTGDDTPEVLTRESWMTELPPELQHIGLGARTFKKRSGPENKDRSIWTDTPADRERKARERLERKKKGEAEKDNAPQLSRKDLEMAEKVSQYNESKRAESLMSLHSKKMKEKAKEKADKPVERRPFDRDADLQVNRFDDAQKQRLLKKSQELNTRFSHSRDRMFL</sequence>
<dbReference type="Pfam" id="PF12572">
    <property type="entry name" value="DUF3752"/>
    <property type="match status" value="1"/>
</dbReference>
<proteinExistence type="predicted"/>
<organism evidence="4 5">
    <name type="scientific">Amphiprion percula</name>
    <name type="common">Orange clownfish</name>
    <name type="synonym">Lutjanus percula</name>
    <dbReference type="NCBI Taxonomy" id="161767"/>
    <lineage>
        <taxon>Eukaryota</taxon>
        <taxon>Metazoa</taxon>
        <taxon>Chordata</taxon>
        <taxon>Craniata</taxon>
        <taxon>Vertebrata</taxon>
        <taxon>Euteleostomi</taxon>
        <taxon>Actinopterygii</taxon>
        <taxon>Neopterygii</taxon>
        <taxon>Teleostei</taxon>
        <taxon>Neoteleostei</taxon>
        <taxon>Acanthomorphata</taxon>
        <taxon>Ovalentaria</taxon>
        <taxon>Pomacentridae</taxon>
        <taxon>Amphiprion</taxon>
    </lineage>
</organism>
<dbReference type="PANTHER" id="PTHR46370">
    <property type="entry name" value="GPALPP MOTIFS-CONTAINING PROTEIN 1"/>
    <property type="match status" value="1"/>
</dbReference>
<reference evidence="4" key="2">
    <citation type="submission" date="2025-08" db="UniProtKB">
        <authorList>
            <consortium name="Ensembl"/>
        </authorList>
    </citation>
    <scope>IDENTIFICATION</scope>
</reference>